<feature type="transmembrane region" description="Helical" evidence="1">
    <location>
        <begin position="51"/>
        <end position="69"/>
    </location>
</feature>
<organism evidence="2 3">
    <name type="scientific">Tenacibaculum skagerrakense</name>
    <dbReference type="NCBI Taxonomy" id="186571"/>
    <lineage>
        <taxon>Bacteria</taxon>
        <taxon>Pseudomonadati</taxon>
        <taxon>Bacteroidota</taxon>
        <taxon>Flavobacteriia</taxon>
        <taxon>Flavobacteriales</taxon>
        <taxon>Flavobacteriaceae</taxon>
        <taxon>Tenacibaculum</taxon>
    </lineage>
</organism>
<reference evidence="2 3" key="1">
    <citation type="submission" date="2019-03" db="EMBL/GenBank/DDBJ databases">
        <title>Genomic Encyclopedia of Type Strains, Phase IV (KMG-IV): sequencing the most valuable type-strain genomes for metagenomic binning, comparative biology and taxonomic classification.</title>
        <authorList>
            <person name="Goeker M."/>
        </authorList>
    </citation>
    <scope>NUCLEOTIDE SEQUENCE [LARGE SCALE GENOMIC DNA]</scope>
    <source>
        <strain evidence="2 3">DSM 14836</strain>
    </source>
</reference>
<feature type="transmembrane region" description="Helical" evidence="1">
    <location>
        <begin position="236"/>
        <end position="254"/>
    </location>
</feature>
<protein>
    <recommendedName>
        <fullName evidence="4">O-antigen/teichoic acid export membrane protein</fullName>
    </recommendedName>
</protein>
<evidence type="ECO:0000256" key="1">
    <source>
        <dbReference type="SAM" id="Phobius"/>
    </source>
</evidence>
<feature type="transmembrane region" description="Helical" evidence="1">
    <location>
        <begin position="114"/>
        <end position="135"/>
    </location>
</feature>
<feature type="transmembrane region" description="Helical" evidence="1">
    <location>
        <begin position="147"/>
        <end position="165"/>
    </location>
</feature>
<feature type="transmembrane region" description="Helical" evidence="1">
    <location>
        <begin position="81"/>
        <end position="108"/>
    </location>
</feature>
<evidence type="ECO:0008006" key="4">
    <source>
        <dbReference type="Google" id="ProtNLM"/>
    </source>
</evidence>
<feature type="transmembrane region" description="Helical" evidence="1">
    <location>
        <begin position="171"/>
        <end position="191"/>
    </location>
</feature>
<sequence>MKTFKYISSHIDKALLIVNEVFSKAFSFLLFWILGIKLIKYEFARFTLEMPFIFLFSTVLSFGCATYFLEQKKKEEALERNLRFSLSLVFILNIITLIASNLLCYFNLLSIENLLLLSVTISLNINNVLTEFFFVLKENKKMVYTNVFPKLSFFLILFVLLSKNYKLNIELVYYIFIGCNILFSIHVFKYLNLNFNINEILKYFKFSWILTVQPLLIYLAYVSFRYFINFKNDSEYLIEFSVLQTYIGFFALLVSMSNRIIIHDFYESLIVNKIDSKLSSKIQFFNKLFFLFSLIYFNVVFFYLTSKLNLDSNGYMISGILIMILGSLVYFISQYTKAILVFNKKFGFLLKINILTSFLTILFSFGCMISEINILYPTSILIINLLTYILYLYRIDLNLWKKIIKMDFLIKSALKVTLLVGIEYYMSEKSSLMFYTFNFLLFIIIILDILNFLLRKRKLTVNFIDNEKTD</sequence>
<feature type="transmembrane region" description="Helical" evidence="1">
    <location>
        <begin position="284"/>
        <end position="304"/>
    </location>
</feature>
<dbReference type="AlphaFoldDB" id="A0A4R2NNQ3"/>
<feature type="transmembrane region" description="Helical" evidence="1">
    <location>
        <begin position="348"/>
        <end position="368"/>
    </location>
</feature>
<evidence type="ECO:0000313" key="2">
    <source>
        <dbReference type="EMBL" id="TCP22924.1"/>
    </source>
</evidence>
<keyword evidence="1" id="KW-0472">Membrane</keyword>
<gene>
    <name evidence="2" type="ORF">EV195_11053</name>
</gene>
<feature type="transmembrane region" description="Helical" evidence="1">
    <location>
        <begin position="374"/>
        <end position="393"/>
    </location>
</feature>
<accession>A0A4R2NNQ3</accession>
<evidence type="ECO:0000313" key="3">
    <source>
        <dbReference type="Proteomes" id="UP000294564"/>
    </source>
</evidence>
<feature type="transmembrane region" description="Helical" evidence="1">
    <location>
        <begin position="408"/>
        <end position="426"/>
    </location>
</feature>
<feature type="transmembrane region" description="Helical" evidence="1">
    <location>
        <begin position="21"/>
        <end position="39"/>
    </location>
</feature>
<feature type="transmembrane region" description="Helical" evidence="1">
    <location>
        <begin position="203"/>
        <end position="224"/>
    </location>
</feature>
<dbReference type="RefSeq" id="WP_132795707.1">
    <property type="nucleotide sequence ID" value="NZ_SLXM01000010.1"/>
</dbReference>
<dbReference type="Proteomes" id="UP000294564">
    <property type="component" value="Unassembled WGS sequence"/>
</dbReference>
<proteinExistence type="predicted"/>
<comment type="caution">
    <text evidence="2">The sequence shown here is derived from an EMBL/GenBank/DDBJ whole genome shotgun (WGS) entry which is preliminary data.</text>
</comment>
<keyword evidence="1" id="KW-0812">Transmembrane</keyword>
<feature type="transmembrane region" description="Helical" evidence="1">
    <location>
        <begin position="432"/>
        <end position="454"/>
    </location>
</feature>
<dbReference type="EMBL" id="SLXM01000010">
    <property type="protein sequence ID" value="TCP22924.1"/>
    <property type="molecule type" value="Genomic_DNA"/>
</dbReference>
<name>A0A4R2NNQ3_9FLAO</name>
<keyword evidence="1" id="KW-1133">Transmembrane helix</keyword>
<keyword evidence="3" id="KW-1185">Reference proteome</keyword>
<feature type="transmembrane region" description="Helical" evidence="1">
    <location>
        <begin position="316"/>
        <end position="336"/>
    </location>
</feature>